<feature type="region of interest" description="Disordered" evidence="1">
    <location>
        <begin position="248"/>
        <end position="281"/>
    </location>
</feature>
<evidence type="ECO:0000313" key="3">
    <source>
        <dbReference type="EMBL" id="KAG5478493.1"/>
    </source>
</evidence>
<reference evidence="4" key="1">
    <citation type="journal article" date="2021" name="Microbiol. Resour. Announc.">
        <title>LGAAP: Leishmaniinae Genome Assembly and Annotation Pipeline.</title>
        <authorList>
            <person name="Almutairi H."/>
            <person name="Urbaniak M.D."/>
            <person name="Bates M.D."/>
            <person name="Jariyapan N."/>
            <person name="Kwakye-Nuako G."/>
            <person name="Thomaz-Soccol V."/>
            <person name="Al-Salem W.S."/>
            <person name="Dillon R.J."/>
            <person name="Bates P.A."/>
            <person name="Gatherer D."/>
        </authorList>
    </citation>
    <scope>NUCLEOTIDE SEQUENCE [LARGE SCALE GENOMIC DNA]</scope>
</reference>
<dbReference type="GeneID" id="92360641"/>
<evidence type="ECO:0000313" key="4">
    <source>
        <dbReference type="Proteomes" id="UP000674143"/>
    </source>
</evidence>
<dbReference type="EMBL" id="JAFHLR010000023">
    <property type="protein sequence ID" value="KAG5478493.1"/>
    <property type="molecule type" value="Genomic_DNA"/>
</dbReference>
<evidence type="ECO:0000256" key="1">
    <source>
        <dbReference type="SAM" id="MobiDB-lite"/>
    </source>
</evidence>
<gene>
    <name evidence="3" type="ORF">LSCM4_04726</name>
</gene>
<comment type="caution">
    <text evidence="3">The sequence shown here is derived from an EMBL/GenBank/DDBJ whole genome shotgun (WGS) entry which is preliminary data.</text>
</comment>
<organism evidence="3 4">
    <name type="scientific">Leishmania orientalis</name>
    <dbReference type="NCBI Taxonomy" id="2249476"/>
    <lineage>
        <taxon>Eukaryota</taxon>
        <taxon>Discoba</taxon>
        <taxon>Euglenozoa</taxon>
        <taxon>Kinetoplastea</taxon>
        <taxon>Metakinetoplastina</taxon>
        <taxon>Trypanosomatida</taxon>
        <taxon>Trypanosomatidae</taxon>
        <taxon>Leishmaniinae</taxon>
        <taxon>Leishmania</taxon>
    </lineage>
</organism>
<protein>
    <submittedName>
        <fullName evidence="3">Uncharacterized protein</fullName>
    </submittedName>
</protein>
<keyword evidence="2" id="KW-0472">Membrane</keyword>
<keyword evidence="4" id="KW-1185">Reference proteome</keyword>
<feature type="region of interest" description="Disordered" evidence="1">
    <location>
        <begin position="205"/>
        <end position="228"/>
    </location>
</feature>
<proteinExistence type="predicted"/>
<feature type="transmembrane region" description="Helical" evidence="2">
    <location>
        <begin position="12"/>
        <end position="33"/>
    </location>
</feature>
<sequence>MALERRGLAIGIGASCAVLLVAVVCLTILLFCYRRRRRVSQLQRRLYFKSFVDDQQRYANADGSRSEGASSALKPAALPGSAVVALYHGFQRCTAKELEATPPPTSARSFCAPLVVYLRVRADQVLTDACDILLTVDRLRDSLPSDHSSFQILGNDGYYHSDFLLYTAPLEFREPGLYMIRAHTVHPAKEVVGAVHQFLYVVTRTAPSSEPPPPPSPSSPPLLAYAGGSSLNHNTNTIDIDIARRQTERAQANGSAFQHTSHTDPSAHKQSPSSATVGPPASAIVDVPLPPVISPSEGEVTTSTEIVITLHELSTSPDHLRYSVDGSYPTLIYTAPFTLSLPPPSLLPSQRRQVTVQAIAVHAAAAAFGDDSTAISACSRLAGGRVSAVSRAVLLVRPAGLSYFDPQVPAPSIRLRATDATLYFDESHNPPETQTLYELVSMSEARRKAKFSRQRARLYDGNPVKLTENVASVHAWTVMSTAAAAARFGGGVGADAVDRVRSVPSIYDCSRAATERGKLSRRRSEQYDIRPEQLLPPPVMCVSCDEVKLAFDDPPANSRIAYTLNDTEPALHDVYPPACAVPLGDDVSAGTHGSGDGRRREDGRSEHPSPILGDRDGAHTYIYQPGKYIHVTLMETRRVYVTARVFVPIFEGSDGALFGDRGAQGGSCVGSGKLLGYRYGGVFHRGFYFTSS</sequence>
<dbReference type="Proteomes" id="UP000674143">
    <property type="component" value="Unassembled WGS sequence"/>
</dbReference>
<accession>A0A836KUB7</accession>
<dbReference type="AlphaFoldDB" id="A0A836KUB7"/>
<feature type="compositionally biased region" description="Basic and acidic residues" evidence="1">
    <location>
        <begin position="595"/>
        <end position="618"/>
    </location>
</feature>
<keyword evidence="2" id="KW-0812">Transmembrane</keyword>
<feature type="compositionally biased region" description="Polar residues" evidence="1">
    <location>
        <begin position="249"/>
        <end position="260"/>
    </location>
</feature>
<name>A0A836KUB7_9TRYP</name>
<feature type="region of interest" description="Disordered" evidence="1">
    <location>
        <begin position="586"/>
        <end position="618"/>
    </location>
</feature>
<dbReference type="RefSeq" id="XP_067063154.1">
    <property type="nucleotide sequence ID" value="XM_067206707.1"/>
</dbReference>
<dbReference type="SMR" id="A0A836KUB7"/>
<reference evidence="4" key="2">
    <citation type="journal article" date="2021" name="Sci. Data">
        <title>Chromosome-scale genome sequencing, assembly and annotation of six genomes from subfamily Leishmaniinae.</title>
        <authorList>
            <person name="Almutairi H."/>
            <person name="Urbaniak M.D."/>
            <person name="Bates M.D."/>
            <person name="Jariyapan N."/>
            <person name="Kwakye-Nuako G."/>
            <person name="Thomaz Soccol V."/>
            <person name="Al-Salem W.S."/>
            <person name="Dillon R.J."/>
            <person name="Bates P.A."/>
            <person name="Gatherer D."/>
        </authorList>
    </citation>
    <scope>NUCLEOTIDE SEQUENCE [LARGE SCALE GENOMIC DNA]</scope>
</reference>
<evidence type="ECO:0000256" key="2">
    <source>
        <dbReference type="SAM" id="Phobius"/>
    </source>
</evidence>
<dbReference type="KEGG" id="loi:92360641"/>
<keyword evidence="2" id="KW-1133">Transmembrane helix</keyword>
<feature type="compositionally biased region" description="Pro residues" evidence="1">
    <location>
        <begin position="209"/>
        <end position="220"/>
    </location>
</feature>